<dbReference type="eggNOG" id="ENOG502SM65">
    <property type="taxonomic scope" value="Eukaryota"/>
</dbReference>
<protein>
    <submittedName>
        <fullName evidence="2">Uncharacterized protein</fullName>
    </submittedName>
</protein>
<dbReference type="OrthoDB" id="2796825at2759"/>
<feature type="transmembrane region" description="Helical" evidence="1">
    <location>
        <begin position="173"/>
        <end position="194"/>
    </location>
</feature>
<dbReference type="Proteomes" id="UP000015241">
    <property type="component" value="Unassembled WGS sequence"/>
</dbReference>
<accession>S8FN95</accession>
<dbReference type="EMBL" id="KE504154">
    <property type="protein sequence ID" value="EPS99779.1"/>
    <property type="molecule type" value="Genomic_DNA"/>
</dbReference>
<evidence type="ECO:0000313" key="3">
    <source>
        <dbReference type="Proteomes" id="UP000015241"/>
    </source>
</evidence>
<dbReference type="AlphaFoldDB" id="S8FN95"/>
<keyword evidence="1" id="KW-1133">Transmembrane helix</keyword>
<keyword evidence="1" id="KW-0472">Membrane</keyword>
<dbReference type="HOGENOM" id="CLU_044614_0_0_1"/>
<evidence type="ECO:0000256" key="1">
    <source>
        <dbReference type="SAM" id="Phobius"/>
    </source>
</evidence>
<feature type="transmembrane region" description="Helical" evidence="1">
    <location>
        <begin position="52"/>
        <end position="78"/>
    </location>
</feature>
<keyword evidence="1" id="KW-0812">Transmembrane</keyword>
<name>S8FN95_FOMSC</name>
<dbReference type="InParanoid" id="S8FN95"/>
<keyword evidence="3" id="KW-1185">Reference proteome</keyword>
<feature type="transmembrane region" description="Helical" evidence="1">
    <location>
        <begin position="12"/>
        <end position="31"/>
    </location>
</feature>
<organism evidence="2 3">
    <name type="scientific">Fomitopsis schrenkii</name>
    <name type="common">Brown rot fungus</name>
    <dbReference type="NCBI Taxonomy" id="2126942"/>
    <lineage>
        <taxon>Eukaryota</taxon>
        <taxon>Fungi</taxon>
        <taxon>Dikarya</taxon>
        <taxon>Basidiomycota</taxon>
        <taxon>Agaricomycotina</taxon>
        <taxon>Agaricomycetes</taxon>
        <taxon>Polyporales</taxon>
        <taxon>Fomitopsis</taxon>
    </lineage>
</organism>
<proteinExistence type="predicted"/>
<feature type="transmembrane region" description="Helical" evidence="1">
    <location>
        <begin position="133"/>
        <end position="153"/>
    </location>
</feature>
<evidence type="ECO:0000313" key="2">
    <source>
        <dbReference type="EMBL" id="EPS99779.1"/>
    </source>
</evidence>
<feature type="transmembrane region" description="Helical" evidence="1">
    <location>
        <begin position="215"/>
        <end position="238"/>
    </location>
</feature>
<reference evidence="2 3" key="1">
    <citation type="journal article" date="2012" name="Science">
        <title>The Paleozoic origin of enzymatic lignin decomposition reconstructed from 31 fungal genomes.</title>
        <authorList>
            <person name="Floudas D."/>
            <person name="Binder M."/>
            <person name="Riley R."/>
            <person name="Barry K."/>
            <person name="Blanchette R.A."/>
            <person name="Henrissat B."/>
            <person name="Martinez A.T."/>
            <person name="Otillar R."/>
            <person name="Spatafora J.W."/>
            <person name="Yadav J.S."/>
            <person name="Aerts A."/>
            <person name="Benoit I."/>
            <person name="Boyd A."/>
            <person name="Carlson A."/>
            <person name="Copeland A."/>
            <person name="Coutinho P.M."/>
            <person name="de Vries R.P."/>
            <person name="Ferreira P."/>
            <person name="Findley K."/>
            <person name="Foster B."/>
            <person name="Gaskell J."/>
            <person name="Glotzer D."/>
            <person name="Gorecki P."/>
            <person name="Heitman J."/>
            <person name="Hesse C."/>
            <person name="Hori C."/>
            <person name="Igarashi K."/>
            <person name="Jurgens J.A."/>
            <person name="Kallen N."/>
            <person name="Kersten P."/>
            <person name="Kohler A."/>
            <person name="Kuees U."/>
            <person name="Kumar T.K.A."/>
            <person name="Kuo A."/>
            <person name="LaButti K."/>
            <person name="Larrondo L.F."/>
            <person name="Lindquist E."/>
            <person name="Ling A."/>
            <person name="Lombard V."/>
            <person name="Lucas S."/>
            <person name="Lundell T."/>
            <person name="Martin R."/>
            <person name="McLaughlin D.J."/>
            <person name="Morgenstern I."/>
            <person name="Morin E."/>
            <person name="Murat C."/>
            <person name="Nagy L.G."/>
            <person name="Nolan M."/>
            <person name="Ohm R.A."/>
            <person name="Patyshakuliyeva A."/>
            <person name="Rokas A."/>
            <person name="Ruiz-Duenas F.J."/>
            <person name="Sabat G."/>
            <person name="Salamov A."/>
            <person name="Samejima M."/>
            <person name="Schmutz J."/>
            <person name="Slot J.C."/>
            <person name="St John F."/>
            <person name="Stenlid J."/>
            <person name="Sun H."/>
            <person name="Sun S."/>
            <person name="Syed K."/>
            <person name="Tsang A."/>
            <person name="Wiebenga A."/>
            <person name="Young D."/>
            <person name="Pisabarro A."/>
            <person name="Eastwood D.C."/>
            <person name="Martin F."/>
            <person name="Cullen D."/>
            <person name="Grigoriev I.V."/>
            <person name="Hibbett D.S."/>
        </authorList>
    </citation>
    <scope>NUCLEOTIDE SEQUENCE</scope>
    <source>
        <strain evidence="3">FP-58527</strain>
    </source>
</reference>
<feature type="transmembrane region" description="Helical" evidence="1">
    <location>
        <begin position="250"/>
        <end position="267"/>
    </location>
</feature>
<gene>
    <name evidence="2" type="ORF">FOMPIDRAFT_87416</name>
</gene>
<feature type="transmembrane region" description="Helical" evidence="1">
    <location>
        <begin position="98"/>
        <end position="121"/>
    </location>
</feature>
<sequence>MSSTAVLENSFYVGNFLSAILLGVIYVIYFLSAKILLSGGRRGDSGRHNFFFLSYITFLVVLATIGTAVNAFFGEAMWIIDRDTPGGPSAYFEDNADIWYEVMGTTASVLQVIAGDSLLIYRCFILWGSSYMIILLPSLIFIPTIVVGIMTLVASGSPNENFFVGIAQQLGVAYFSLSVSLNIIVTTLICVRLLQASRGISAVLGRDSAKLYTSLTAILSESAALYSVSGIMFIIPYARNSQLTVVFGDIYGDVSVIAPMLIIYRIITKQSWGSETVKLGMSSAVFASDGTATRETHSTATGVHGIAPTEVHLKHGDSSEEIVYESGASMSSAGRMVFGPPSLILGEKNLEDAV</sequence>